<dbReference type="InterPro" id="IPR032199">
    <property type="entry name" value="RMI1_C"/>
</dbReference>
<reference evidence="7 8" key="1">
    <citation type="submission" date="2024-01" db="EMBL/GenBank/DDBJ databases">
        <title>The genomes of 5 underutilized Papilionoideae crops provide insights into root nodulation and disease resistanc.</title>
        <authorList>
            <person name="Yuan L."/>
        </authorList>
    </citation>
    <scope>NUCLEOTIDE SEQUENCE [LARGE SCALE GENOMIC DNA]</scope>
    <source>
        <strain evidence="7">ZHUSHIDOU_FW_LH</strain>
        <tissue evidence="7">Leaf</tissue>
    </source>
</reference>
<sequence>MSIRRLRLEDYEDDEEGEEAIQILSSQPPHHPPQNRTNLPSEPLQISSDEEFIDVPDNLSPPPPPPPPPQPSSDCPISDSLLRLGLGLKREWLDACLRELDGALRGFSGFDVSTKAKLCFEQFLLADMKFCGSGILPPNVHSMHLVQLPGPYVLQVDEIVNITCPLKGRYNQAPPGVKRCLKLSMTDGVQRVFGMEYRPIQTLEVCAPAGLKVVISNVHVRRGLLMLVPETIVILGGLVEQLDAARKRLVDELNKPPRGKRTKNGALPPLATRATRAAWPSSGVDDLRHNSSTLPSNGSVQANNQGAGMSTHGTGTRAAWPSSAVGDHRYSSSTLQSNDSVQANNQGAGVSTHAAWPSSGVDSLRHSSSTLGSSNSAQANNQCAGVSTHGTGTCAAWPSGGVDDLRHSNSTLQSNDSVQANNQGAGVSTHGTGTRDAWPSSGVDDLMRSSSMLQSNDSVWASNQGAGVISYFSGNSLTTEDTLLTGVQNDAASSIPHIASNAEPVSMDMIEDASPVSVANSLANQFSSIVAKAEEMHIDTTNLTRENSVGNRPQTRSNVAVGPKDTVHIARKRGSSSTVSSADDFQMFDASDDPLIEYGDPEVPFTYLASLSTKWAAMKEKAPCVQGKIKCFLTGVKGFQYKRRTTYELQAYVDDGSLISEILIDHDVVQQGIGYSPQEVTAALSSPDTKVVQSMKETMRKFQGFLANFEGIMVVELNRKSSLPLALEMSQGCLQSDAWLLLRRLKSVQPEPVQKHFPSDPIELSP</sequence>
<gene>
    <name evidence="7" type="ORF">RIF29_06767</name>
</gene>
<dbReference type="Pfam" id="PF16099">
    <property type="entry name" value="RMI1_C"/>
    <property type="match status" value="1"/>
</dbReference>
<dbReference type="FunFam" id="2.40.50.770:FF:000004">
    <property type="entry name" value="RecQ-mediated instability protein (DUF1767)"/>
    <property type="match status" value="1"/>
</dbReference>
<evidence type="ECO:0000259" key="5">
    <source>
        <dbReference type="Pfam" id="PF08585"/>
    </source>
</evidence>
<evidence type="ECO:0000256" key="2">
    <source>
        <dbReference type="ARBA" id="ARBA00018987"/>
    </source>
</evidence>
<evidence type="ECO:0000313" key="8">
    <source>
        <dbReference type="Proteomes" id="UP001372338"/>
    </source>
</evidence>
<dbReference type="SMART" id="SM01161">
    <property type="entry name" value="DUF1767"/>
    <property type="match status" value="1"/>
</dbReference>
<dbReference type="InterPro" id="IPR042470">
    <property type="entry name" value="RMI1_N_C_sf"/>
</dbReference>
<feature type="domain" description="RecQ mediated genome instability protein 1 OB-fold" evidence="5">
    <location>
        <begin position="136"/>
        <end position="247"/>
    </location>
</feature>
<dbReference type="EMBL" id="JAYWIO010000001">
    <property type="protein sequence ID" value="KAK7291538.1"/>
    <property type="molecule type" value="Genomic_DNA"/>
</dbReference>
<feature type="compositionally biased region" description="Pro residues" evidence="4">
    <location>
        <begin position="59"/>
        <end position="71"/>
    </location>
</feature>
<feature type="compositionally biased region" description="Acidic residues" evidence="4">
    <location>
        <begin position="10"/>
        <end position="19"/>
    </location>
</feature>
<evidence type="ECO:0000256" key="3">
    <source>
        <dbReference type="ARBA" id="ARBA00077519"/>
    </source>
</evidence>
<dbReference type="PANTHER" id="PTHR14790:SF15">
    <property type="entry name" value="RECQ-MEDIATED GENOME INSTABILITY PROTEIN 1"/>
    <property type="match status" value="1"/>
</dbReference>
<evidence type="ECO:0000313" key="7">
    <source>
        <dbReference type="EMBL" id="KAK7291538.1"/>
    </source>
</evidence>
<dbReference type="InterPro" id="IPR013894">
    <property type="entry name" value="RMI1_OB"/>
</dbReference>
<evidence type="ECO:0000256" key="1">
    <source>
        <dbReference type="ARBA" id="ARBA00006395"/>
    </source>
</evidence>
<dbReference type="PANTHER" id="PTHR14790">
    <property type="entry name" value="RECQ-MEDIATED GENOME INSTABILITY PROTEIN 1 RMI1"/>
    <property type="match status" value="1"/>
</dbReference>
<accession>A0AAN9J534</accession>
<proteinExistence type="inferred from homology"/>
<feature type="compositionally biased region" description="Polar residues" evidence="4">
    <location>
        <begin position="377"/>
        <end position="387"/>
    </location>
</feature>
<feature type="compositionally biased region" description="Low complexity" evidence="4">
    <location>
        <begin position="366"/>
        <end position="376"/>
    </location>
</feature>
<dbReference type="GO" id="GO:0016604">
    <property type="term" value="C:nuclear body"/>
    <property type="evidence" value="ECO:0007669"/>
    <property type="project" value="TreeGrafter"/>
</dbReference>
<keyword evidence="8" id="KW-1185">Reference proteome</keyword>
<comment type="caution">
    <text evidence="7">The sequence shown here is derived from an EMBL/GenBank/DDBJ whole genome shotgun (WGS) entry which is preliminary data.</text>
</comment>
<dbReference type="GO" id="GO:0000712">
    <property type="term" value="P:resolution of meiotic recombination intermediates"/>
    <property type="evidence" value="ECO:0007669"/>
    <property type="project" value="TreeGrafter"/>
</dbReference>
<protein>
    <recommendedName>
        <fullName evidence="2">RecQ-mediated genome instability protein 1</fullName>
    </recommendedName>
    <alternativeName>
        <fullName evidence="3">BLM-associated protein of 75 kDa homolog</fullName>
    </alternativeName>
</protein>
<evidence type="ECO:0000256" key="4">
    <source>
        <dbReference type="SAM" id="MobiDB-lite"/>
    </source>
</evidence>
<feature type="domain" description="RecQ-mediated genome instability protein 1 C-terminal OB-fold" evidence="6">
    <location>
        <begin position="603"/>
        <end position="745"/>
    </location>
</feature>
<comment type="similarity">
    <text evidence="1">Belongs to the RMI1 family.</text>
</comment>
<evidence type="ECO:0000259" key="6">
    <source>
        <dbReference type="Pfam" id="PF16099"/>
    </source>
</evidence>
<feature type="compositionally biased region" description="Polar residues" evidence="4">
    <location>
        <begin position="290"/>
        <end position="314"/>
    </location>
</feature>
<dbReference type="Proteomes" id="UP001372338">
    <property type="component" value="Unassembled WGS sequence"/>
</dbReference>
<dbReference type="GO" id="GO:0000166">
    <property type="term" value="F:nucleotide binding"/>
    <property type="evidence" value="ECO:0007669"/>
    <property type="project" value="InterPro"/>
</dbReference>
<dbReference type="AlphaFoldDB" id="A0AAN9J534"/>
<feature type="region of interest" description="Disordered" evidence="4">
    <location>
        <begin position="406"/>
        <end position="439"/>
    </location>
</feature>
<dbReference type="Pfam" id="PF08585">
    <property type="entry name" value="RMI1_N_C"/>
    <property type="match status" value="1"/>
</dbReference>
<dbReference type="GO" id="GO:0031422">
    <property type="term" value="C:RecQ family helicase-topoisomerase III complex"/>
    <property type="evidence" value="ECO:0007669"/>
    <property type="project" value="TreeGrafter"/>
</dbReference>
<dbReference type="Gene3D" id="2.40.50.770">
    <property type="entry name" value="RecQ-mediated genome instability protein Rmi1, C-terminal domain"/>
    <property type="match status" value="1"/>
</dbReference>
<feature type="compositionally biased region" description="Polar residues" evidence="4">
    <location>
        <begin position="408"/>
        <end position="432"/>
    </location>
</feature>
<feature type="region of interest" description="Disordered" evidence="4">
    <location>
        <begin position="253"/>
        <end position="387"/>
    </location>
</feature>
<organism evidence="7 8">
    <name type="scientific">Crotalaria pallida</name>
    <name type="common">Smooth rattlebox</name>
    <name type="synonym">Crotalaria striata</name>
    <dbReference type="NCBI Taxonomy" id="3830"/>
    <lineage>
        <taxon>Eukaryota</taxon>
        <taxon>Viridiplantae</taxon>
        <taxon>Streptophyta</taxon>
        <taxon>Embryophyta</taxon>
        <taxon>Tracheophyta</taxon>
        <taxon>Spermatophyta</taxon>
        <taxon>Magnoliopsida</taxon>
        <taxon>eudicotyledons</taxon>
        <taxon>Gunneridae</taxon>
        <taxon>Pentapetalae</taxon>
        <taxon>rosids</taxon>
        <taxon>fabids</taxon>
        <taxon>Fabales</taxon>
        <taxon>Fabaceae</taxon>
        <taxon>Papilionoideae</taxon>
        <taxon>50 kb inversion clade</taxon>
        <taxon>genistoids sensu lato</taxon>
        <taxon>core genistoids</taxon>
        <taxon>Crotalarieae</taxon>
        <taxon>Crotalaria</taxon>
    </lineage>
</organism>
<name>A0AAN9J534_CROPI</name>
<dbReference type="GO" id="GO:0000724">
    <property type="term" value="P:double-strand break repair via homologous recombination"/>
    <property type="evidence" value="ECO:0007669"/>
    <property type="project" value="TreeGrafter"/>
</dbReference>
<feature type="region of interest" description="Disordered" evidence="4">
    <location>
        <begin position="1"/>
        <end position="76"/>
    </location>
</feature>
<feature type="compositionally biased region" description="Polar residues" evidence="4">
    <location>
        <begin position="331"/>
        <end position="349"/>
    </location>
</feature>
<feature type="compositionally biased region" description="Polar residues" evidence="4">
    <location>
        <begin position="23"/>
        <end position="47"/>
    </location>
</feature>